<name>A0A5C1I675_9SPHI</name>
<dbReference type="OrthoDB" id="9891381at2"/>
<dbReference type="Proteomes" id="UP000251402">
    <property type="component" value="Chromosome"/>
</dbReference>
<dbReference type="RefSeq" id="WP_112574901.1">
    <property type="nucleotide sequence ID" value="NZ_CP043450.1"/>
</dbReference>
<accession>A0A5C1I675</accession>
<keyword evidence="2" id="KW-1185">Reference proteome</keyword>
<dbReference type="AlphaFoldDB" id="A0A5C1I675"/>
<protein>
    <submittedName>
        <fullName evidence="1">Uncharacterized protein</fullName>
    </submittedName>
</protein>
<organism evidence="1 2">
    <name type="scientific">Mucilaginibacter rubeus</name>
    <dbReference type="NCBI Taxonomy" id="2027860"/>
    <lineage>
        <taxon>Bacteria</taxon>
        <taxon>Pseudomonadati</taxon>
        <taxon>Bacteroidota</taxon>
        <taxon>Sphingobacteriia</taxon>
        <taxon>Sphingobacteriales</taxon>
        <taxon>Sphingobacteriaceae</taxon>
        <taxon>Mucilaginibacter</taxon>
    </lineage>
</organism>
<dbReference type="KEGG" id="mrub:DEO27_024130"/>
<dbReference type="EMBL" id="CP043450">
    <property type="protein sequence ID" value="QEM12968.1"/>
    <property type="molecule type" value="Genomic_DNA"/>
</dbReference>
<reference evidence="1" key="1">
    <citation type="submission" date="2019-08" db="EMBL/GenBank/DDBJ databases">
        <title>Comparative genome analysis confer to the adaptation heavy metal polluted environment.</title>
        <authorList>
            <person name="Li Y."/>
        </authorList>
    </citation>
    <scope>NUCLEOTIDE SEQUENCE [LARGE SCALE GENOMIC DNA]</scope>
    <source>
        <strain evidence="1">P1</strain>
    </source>
</reference>
<proteinExistence type="predicted"/>
<evidence type="ECO:0000313" key="1">
    <source>
        <dbReference type="EMBL" id="QEM12968.1"/>
    </source>
</evidence>
<evidence type="ECO:0000313" key="2">
    <source>
        <dbReference type="Proteomes" id="UP000251402"/>
    </source>
</evidence>
<gene>
    <name evidence="1" type="ORF">DEO27_024130</name>
</gene>
<sequence>MHTAKELELAHQLAEALDDQKSLAFYISCAKKYPKEYLLATLTHVITLPGHSIRTTRARLFTNIVTKSVYNTNDYIWD</sequence>